<proteinExistence type="predicted"/>
<dbReference type="Proteomes" id="UP000257109">
    <property type="component" value="Unassembled WGS sequence"/>
</dbReference>
<comment type="caution">
    <text evidence="1">The sequence shown here is derived from an EMBL/GenBank/DDBJ whole genome shotgun (WGS) entry which is preliminary data.</text>
</comment>
<dbReference type="InterPro" id="IPR012337">
    <property type="entry name" value="RNaseH-like_sf"/>
</dbReference>
<reference evidence="1" key="1">
    <citation type="submission" date="2018-05" db="EMBL/GenBank/DDBJ databases">
        <title>Draft genome of Mucuna pruriens seed.</title>
        <authorList>
            <person name="Nnadi N.E."/>
            <person name="Vos R."/>
            <person name="Hasami M.H."/>
            <person name="Devisetty U.K."/>
            <person name="Aguiy J.C."/>
        </authorList>
    </citation>
    <scope>NUCLEOTIDE SEQUENCE [LARGE SCALE GENOMIC DNA]</scope>
    <source>
        <strain evidence="1">JCA_2017</strain>
    </source>
</reference>
<evidence type="ECO:0000313" key="1">
    <source>
        <dbReference type="EMBL" id="RDX98354.1"/>
    </source>
</evidence>
<organism evidence="1 2">
    <name type="scientific">Mucuna pruriens</name>
    <name type="common">Velvet bean</name>
    <name type="synonym">Dolichos pruriens</name>
    <dbReference type="NCBI Taxonomy" id="157652"/>
    <lineage>
        <taxon>Eukaryota</taxon>
        <taxon>Viridiplantae</taxon>
        <taxon>Streptophyta</taxon>
        <taxon>Embryophyta</taxon>
        <taxon>Tracheophyta</taxon>
        <taxon>Spermatophyta</taxon>
        <taxon>Magnoliopsida</taxon>
        <taxon>eudicotyledons</taxon>
        <taxon>Gunneridae</taxon>
        <taxon>Pentapetalae</taxon>
        <taxon>rosids</taxon>
        <taxon>fabids</taxon>
        <taxon>Fabales</taxon>
        <taxon>Fabaceae</taxon>
        <taxon>Papilionoideae</taxon>
        <taxon>50 kb inversion clade</taxon>
        <taxon>NPAAA clade</taxon>
        <taxon>indigoferoid/millettioid clade</taxon>
        <taxon>Phaseoleae</taxon>
        <taxon>Mucuna</taxon>
    </lineage>
</organism>
<dbReference type="EMBL" id="QJKJ01003470">
    <property type="protein sequence ID" value="RDX98354.1"/>
    <property type="molecule type" value="Genomic_DNA"/>
</dbReference>
<protein>
    <recommendedName>
        <fullName evidence="3">RNase H type-1 domain-containing protein</fullName>
    </recommendedName>
</protein>
<sequence length="230" mass="26897">MKQNLKAKRNIMYGTIYKQKKVLLFNSKLKLIADKLRSRWDGPFVITNIFPYGCRNKGKTKLPHIALARYYKKWKLIQLPEFSLKFEPRGAKISQALVDFIMEMVLMPKENPWWTLYVDGSSNPKKRRRSKHHFRWRRASGVDHCLKFNFKTSHIQAKYEALLAGLSLGSKADARKVLRNSDSQLVVEYTKVVNTLQEFEKYELKHIPREDNLQVGVLSKLASTKTTSQH</sequence>
<dbReference type="PANTHER" id="PTHR48475:SF2">
    <property type="entry name" value="RIBONUCLEASE H"/>
    <property type="match status" value="1"/>
</dbReference>
<feature type="non-terminal residue" evidence="1">
    <location>
        <position position="1"/>
    </location>
</feature>
<keyword evidence="2" id="KW-1185">Reference proteome</keyword>
<dbReference type="GO" id="GO:0003676">
    <property type="term" value="F:nucleic acid binding"/>
    <property type="evidence" value="ECO:0007669"/>
    <property type="project" value="InterPro"/>
</dbReference>
<evidence type="ECO:0008006" key="3">
    <source>
        <dbReference type="Google" id="ProtNLM"/>
    </source>
</evidence>
<dbReference type="SUPFAM" id="SSF53098">
    <property type="entry name" value="Ribonuclease H-like"/>
    <property type="match status" value="1"/>
</dbReference>
<dbReference type="PANTHER" id="PTHR48475">
    <property type="entry name" value="RIBONUCLEASE H"/>
    <property type="match status" value="1"/>
</dbReference>
<dbReference type="OrthoDB" id="1730596at2759"/>
<gene>
    <name evidence="1" type="ORF">CR513_18746</name>
</gene>
<name>A0A371H6C8_MUCPR</name>
<dbReference type="InterPro" id="IPR036397">
    <property type="entry name" value="RNaseH_sf"/>
</dbReference>
<dbReference type="AlphaFoldDB" id="A0A371H6C8"/>
<evidence type="ECO:0000313" key="2">
    <source>
        <dbReference type="Proteomes" id="UP000257109"/>
    </source>
</evidence>
<dbReference type="Gene3D" id="3.30.420.10">
    <property type="entry name" value="Ribonuclease H-like superfamily/Ribonuclease H"/>
    <property type="match status" value="1"/>
</dbReference>
<accession>A0A371H6C8</accession>